<dbReference type="AlphaFoldDB" id="A0A251SMR1"/>
<reference evidence="1 3" key="1">
    <citation type="journal article" date="2017" name="Nature">
        <title>The sunflower genome provides insights into oil metabolism, flowering and Asterid evolution.</title>
        <authorList>
            <person name="Badouin H."/>
            <person name="Gouzy J."/>
            <person name="Grassa C.J."/>
            <person name="Murat F."/>
            <person name="Staton S.E."/>
            <person name="Cottret L."/>
            <person name="Lelandais-Briere C."/>
            <person name="Owens G.L."/>
            <person name="Carrere S."/>
            <person name="Mayjonade B."/>
            <person name="Legrand L."/>
            <person name="Gill N."/>
            <person name="Kane N.C."/>
            <person name="Bowers J.E."/>
            <person name="Hubner S."/>
            <person name="Bellec A."/>
            <person name="Berard A."/>
            <person name="Berges H."/>
            <person name="Blanchet N."/>
            <person name="Boniface M.C."/>
            <person name="Brunel D."/>
            <person name="Catrice O."/>
            <person name="Chaidir N."/>
            <person name="Claudel C."/>
            <person name="Donnadieu C."/>
            <person name="Faraut T."/>
            <person name="Fievet G."/>
            <person name="Helmstetter N."/>
            <person name="King M."/>
            <person name="Knapp S.J."/>
            <person name="Lai Z."/>
            <person name="Le Paslier M.C."/>
            <person name="Lippi Y."/>
            <person name="Lorenzon L."/>
            <person name="Mandel J.R."/>
            <person name="Marage G."/>
            <person name="Marchand G."/>
            <person name="Marquand E."/>
            <person name="Bret-Mestries E."/>
            <person name="Morien E."/>
            <person name="Nambeesan S."/>
            <person name="Nguyen T."/>
            <person name="Pegot-Espagnet P."/>
            <person name="Pouilly N."/>
            <person name="Raftis F."/>
            <person name="Sallet E."/>
            <person name="Schiex T."/>
            <person name="Thomas J."/>
            <person name="Vandecasteele C."/>
            <person name="Vares D."/>
            <person name="Vear F."/>
            <person name="Vautrin S."/>
            <person name="Crespi M."/>
            <person name="Mangin B."/>
            <person name="Burke J.M."/>
            <person name="Salse J."/>
            <person name="Munos S."/>
            <person name="Vincourt P."/>
            <person name="Rieseberg L.H."/>
            <person name="Langlade N.B."/>
        </authorList>
    </citation>
    <scope>NUCLEOTIDE SEQUENCE [LARGE SCALE GENOMIC DNA]</scope>
    <source>
        <strain evidence="3">cv. SF193</strain>
        <tissue evidence="1">Leaves</tissue>
    </source>
</reference>
<name>A0A251SMR1_HELAN</name>
<proteinExistence type="predicted"/>
<dbReference type="Proteomes" id="UP000215914">
    <property type="component" value="Chromosome 13"/>
</dbReference>
<reference evidence="2" key="2">
    <citation type="submission" date="2017-02" db="EMBL/GenBank/DDBJ databases">
        <title>Sunflower complete genome.</title>
        <authorList>
            <person name="Langlade N."/>
            <person name="Munos S."/>
        </authorList>
    </citation>
    <scope>NUCLEOTIDE SEQUENCE [LARGE SCALE GENOMIC DNA]</scope>
    <source>
        <tissue evidence="2">Leaves</tissue>
    </source>
</reference>
<gene>
    <name evidence="2" type="ORF">HannXRQ_Chr13g0387561</name>
    <name evidence="1" type="ORF">HanXRQr2_Chr13g0567291</name>
</gene>
<dbReference type="EMBL" id="MNCJ02000328">
    <property type="protein sequence ID" value="KAF5771642.1"/>
    <property type="molecule type" value="Genomic_DNA"/>
</dbReference>
<dbReference type="EMBL" id="CM007902">
    <property type="protein sequence ID" value="OTG00135.1"/>
    <property type="molecule type" value="Genomic_DNA"/>
</dbReference>
<evidence type="ECO:0000313" key="3">
    <source>
        <dbReference type="Proteomes" id="UP000215914"/>
    </source>
</evidence>
<keyword evidence="3" id="KW-1185">Reference proteome</keyword>
<evidence type="ECO:0000313" key="1">
    <source>
        <dbReference type="EMBL" id="KAF5771642.1"/>
    </source>
</evidence>
<protein>
    <submittedName>
        <fullName evidence="2">Uncharacterized protein</fullName>
    </submittedName>
</protein>
<accession>A0A251SMR1</accession>
<reference evidence="1" key="3">
    <citation type="submission" date="2020-06" db="EMBL/GenBank/DDBJ databases">
        <title>Helianthus annuus Genome sequencing and assembly Release 2.</title>
        <authorList>
            <person name="Gouzy J."/>
            <person name="Langlade N."/>
            <person name="Munos S."/>
        </authorList>
    </citation>
    <scope>NUCLEOTIDE SEQUENCE</scope>
    <source>
        <tissue evidence="1">Leaves</tissue>
    </source>
</reference>
<dbReference type="Gramene" id="mRNA:HanXRQr2_Chr13g0567291">
    <property type="protein sequence ID" value="mRNA:HanXRQr2_Chr13g0567291"/>
    <property type="gene ID" value="HanXRQr2_Chr13g0567291"/>
</dbReference>
<dbReference type="InParanoid" id="A0A251SMR1"/>
<sequence length="61" mass="7355">MGKNCKFLLGDLIIKAYYRCYSFVRFYSAGRQLARWPQYRRCLMKSSPLISQNHLVLKKHR</sequence>
<evidence type="ECO:0000313" key="2">
    <source>
        <dbReference type="EMBL" id="OTG00135.1"/>
    </source>
</evidence>
<organism evidence="2 3">
    <name type="scientific">Helianthus annuus</name>
    <name type="common">Common sunflower</name>
    <dbReference type="NCBI Taxonomy" id="4232"/>
    <lineage>
        <taxon>Eukaryota</taxon>
        <taxon>Viridiplantae</taxon>
        <taxon>Streptophyta</taxon>
        <taxon>Embryophyta</taxon>
        <taxon>Tracheophyta</taxon>
        <taxon>Spermatophyta</taxon>
        <taxon>Magnoliopsida</taxon>
        <taxon>eudicotyledons</taxon>
        <taxon>Gunneridae</taxon>
        <taxon>Pentapetalae</taxon>
        <taxon>asterids</taxon>
        <taxon>campanulids</taxon>
        <taxon>Asterales</taxon>
        <taxon>Asteraceae</taxon>
        <taxon>Asteroideae</taxon>
        <taxon>Heliantheae alliance</taxon>
        <taxon>Heliantheae</taxon>
        <taxon>Helianthus</taxon>
    </lineage>
</organism>